<dbReference type="AlphaFoldDB" id="A0A4Y2DRL6"/>
<evidence type="ECO:0000313" key="1">
    <source>
        <dbReference type="EMBL" id="GBM18255.1"/>
    </source>
</evidence>
<accession>A0A4Y2DRL6</accession>
<protein>
    <submittedName>
        <fullName evidence="1">Uncharacterized protein</fullName>
    </submittedName>
</protein>
<organism evidence="1 2">
    <name type="scientific">Araneus ventricosus</name>
    <name type="common">Orbweaver spider</name>
    <name type="synonym">Epeira ventricosa</name>
    <dbReference type="NCBI Taxonomy" id="182803"/>
    <lineage>
        <taxon>Eukaryota</taxon>
        <taxon>Metazoa</taxon>
        <taxon>Ecdysozoa</taxon>
        <taxon>Arthropoda</taxon>
        <taxon>Chelicerata</taxon>
        <taxon>Arachnida</taxon>
        <taxon>Araneae</taxon>
        <taxon>Araneomorphae</taxon>
        <taxon>Entelegynae</taxon>
        <taxon>Araneoidea</taxon>
        <taxon>Araneidae</taxon>
        <taxon>Araneus</taxon>
    </lineage>
</organism>
<sequence length="130" mass="14888">MKEFSISGKSGALYSAQMAWSATHFLVYPFRLVIHAICVECKSIHYGPIRFPTAPASPPPVPISSRAREPHPSSPTFLYRSHFSIYGQTVQMERLDIQTSDHTATILIGFSYRRSFFAWICRIYEQWSAR</sequence>
<dbReference type="Proteomes" id="UP000499080">
    <property type="component" value="Unassembled WGS sequence"/>
</dbReference>
<name>A0A4Y2DRL6_ARAVE</name>
<comment type="caution">
    <text evidence="1">The sequence shown here is derived from an EMBL/GenBank/DDBJ whole genome shotgun (WGS) entry which is preliminary data.</text>
</comment>
<proteinExistence type="predicted"/>
<gene>
    <name evidence="1" type="ORF">AVEN_39018_1</name>
</gene>
<evidence type="ECO:0000313" key="2">
    <source>
        <dbReference type="Proteomes" id="UP000499080"/>
    </source>
</evidence>
<dbReference type="EMBL" id="BGPR01000400">
    <property type="protein sequence ID" value="GBM18255.1"/>
    <property type="molecule type" value="Genomic_DNA"/>
</dbReference>
<reference evidence="1 2" key="1">
    <citation type="journal article" date="2019" name="Sci. Rep.">
        <title>Orb-weaving spider Araneus ventricosus genome elucidates the spidroin gene catalogue.</title>
        <authorList>
            <person name="Kono N."/>
            <person name="Nakamura H."/>
            <person name="Ohtoshi R."/>
            <person name="Moran D.A.P."/>
            <person name="Shinohara A."/>
            <person name="Yoshida Y."/>
            <person name="Fujiwara M."/>
            <person name="Mori M."/>
            <person name="Tomita M."/>
            <person name="Arakawa K."/>
        </authorList>
    </citation>
    <scope>NUCLEOTIDE SEQUENCE [LARGE SCALE GENOMIC DNA]</scope>
</reference>
<keyword evidence="2" id="KW-1185">Reference proteome</keyword>